<evidence type="ECO:0000313" key="2">
    <source>
        <dbReference type="Proteomes" id="UP001369958"/>
    </source>
</evidence>
<evidence type="ECO:0000313" key="1">
    <source>
        <dbReference type="EMBL" id="WWT31421.1"/>
    </source>
</evidence>
<accession>A0ABZ2HYK7</accession>
<name>A0ABZ2HYK7_9HYPH</name>
<dbReference type="Proteomes" id="UP001369958">
    <property type="component" value="Chromosome"/>
</dbReference>
<reference evidence="1 2" key="1">
    <citation type="submission" date="2024-02" db="EMBL/GenBank/DDBJ databases">
        <title>Complete genome sequence of Pelagibacterium nitratireducens ZH15.</title>
        <authorList>
            <person name="Zhao L.H."/>
        </authorList>
    </citation>
    <scope>NUCLEOTIDE SEQUENCE [LARGE SCALE GENOMIC DNA]</scope>
    <source>
        <strain evidence="1 2">ZH15</strain>
    </source>
</reference>
<proteinExistence type="predicted"/>
<sequence length="75" mass="8029">MAIGRPVVLSSSREGLTMDQPLTTFRVHLSAQRGTAMVPVTVDVTAKSPKEAQARAKAQPGNEDAIVLKTKQVRS</sequence>
<dbReference type="RefSeq" id="WP_338606891.1">
    <property type="nucleotide sequence ID" value="NZ_CP146275.1"/>
</dbReference>
<dbReference type="EMBL" id="CP146275">
    <property type="protein sequence ID" value="WWT31421.1"/>
    <property type="molecule type" value="Genomic_DNA"/>
</dbReference>
<protein>
    <submittedName>
        <fullName evidence="1">Uncharacterized protein</fullName>
    </submittedName>
</protein>
<gene>
    <name evidence="1" type="ORF">V6617_10275</name>
</gene>
<organism evidence="1 2">
    <name type="scientific">Pelagibacterium nitratireducens</name>
    <dbReference type="NCBI Taxonomy" id="1046114"/>
    <lineage>
        <taxon>Bacteria</taxon>
        <taxon>Pseudomonadati</taxon>
        <taxon>Pseudomonadota</taxon>
        <taxon>Alphaproteobacteria</taxon>
        <taxon>Hyphomicrobiales</taxon>
        <taxon>Devosiaceae</taxon>
        <taxon>Pelagibacterium</taxon>
    </lineage>
</organism>
<keyword evidence="2" id="KW-1185">Reference proteome</keyword>